<dbReference type="OrthoDB" id="5588846at2759"/>
<proteinExistence type="predicted"/>
<dbReference type="PANTHER" id="PTHR46140:SF1">
    <property type="entry name" value="VACUOLAR TRANSPORTER CHAPERONE COMPLEX SUBUNIT 4-RELATED"/>
    <property type="match status" value="1"/>
</dbReference>
<dbReference type="GO" id="GO:0006799">
    <property type="term" value="P:polyphosphate biosynthetic process"/>
    <property type="evidence" value="ECO:0007669"/>
    <property type="project" value="UniProtKB-ARBA"/>
</dbReference>
<dbReference type="GO" id="GO:0033254">
    <property type="term" value="C:vacuolar transporter chaperone complex"/>
    <property type="evidence" value="ECO:0007669"/>
    <property type="project" value="TreeGrafter"/>
</dbReference>
<evidence type="ECO:0000256" key="3">
    <source>
        <dbReference type="ARBA" id="ARBA00022692"/>
    </source>
</evidence>
<keyword evidence="5 7" id="KW-0472">Membrane</keyword>
<reference evidence="9" key="2">
    <citation type="submission" date="2021-01" db="EMBL/GenBank/DDBJ databases">
        <authorList>
            <person name="Schikora-Tamarit M.A."/>
        </authorList>
    </citation>
    <scope>NUCLEOTIDE SEQUENCE</scope>
    <source>
        <strain evidence="9">CBS6341</strain>
    </source>
</reference>
<dbReference type="AlphaFoldDB" id="A0A9P8TDG9"/>
<dbReference type="EMBL" id="JAEUBF010000772">
    <property type="protein sequence ID" value="KAH3675468.1"/>
    <property type="molecule type" value="Genomic_DNA"/>
</dbReference>
<keyword evidence="2" id="KW-0926">Vacuole</keyword>
<feature type="transmembrane region" description="Helical" evidence="7">
    <location>
        <begin position="719"/>
        <end position="744"/>
    </location>
</feature>
<evidence type="ECO:0000256" key="5">
    <source>
        <dbReference type="ARBA" id="ARBA00023136"/>
    </source>
</evidence>
<dbReference type="GO" id="GO:0007034">
    <property type="term" value="P:vacuolar transport"/>
    <property type="evidence" value="ECO:0007669"/>
    <property type="project" value="TreeGrafter"/>
</dbReference>
<feature type="compositionally biased region" description="Polar residues" evidence="6">
    <location>
        <begin position="178"/>
        <end position="189"/>
    </location>
</feature>
<name>A0A9P8TDG9_9ASCO</name>
<feature type="region of interest" description="Disordered" evidence="6">
    <location>
        <begin position="178"/>
        <end position="201"/>
    </location>
</feature>
<dbReference type="PANTHER" id="PTHR46140">
    <property type="entry name" value="VACUOLAR TRANSPORTER CHAPERONE 1-RELATED"/>
    <property type="match status" value="1"/>
</dbReference>
<dbReference type="PROSITE" id="PS51382">
    <property type="entry name" value="SPX"/>
    <property type="match status" value="1"/>
</dbReference>
<evidence type="ECO:0000259" key="8">
    <source>
        <dbReference type="PROSITE" id="PS51382"/>
    </source>
</evidence>
<keyword evidence="3 7" id="KW-0812">Transmembrane</keyword>
<evidence type="ECO:0000256" key="2">
    <source>
        <dbReference type="ARBA" id="ARBA00022554"/>
    </source>
</evidence>
<sequence>MKFGSQLRSKSVPEWRSYNIDYNELKLKIRIATEQNENQNIKNDLFESFIEQINMVNLFLKSKMGEVKRRTIHVEESVEKIEQDPTLIESTEEQLSKLSQDLQKISRFLVIQKTALRKLLKKYTKYSKDNGQLNTKINKYMVQNHNSFIHLDLNGFYLEIALIYDLIREKKSLQVPDNLSISPNQQRVPNSRKRRSSYTNPIANLSKNDSFDFQFIKDGNYSENYLVHYDNLAELKLYLLANFYFIDDSTSSQAKNLQLIREKSCKSLREAIKEYNSPPKKKVDHQDIEEDGTGEEIDSNNQIILSNKDCYRSNSIYLNKSDPLTSSSSTCEILLDDPKQFQSIKNNTDPGVLITNLSDQNQSKSSFLISAIGGLRKCSNVSVSNSDFTTSNLLNGCLNNETFEQFYKKNESVISQLDSLEKISIEWLFSKHIKPILKTKLTKARFSTKNVFDINSHSSTFSDNFNTKFNSYISLTSNIEISESDLSNPEWTSVNKLNSEKFPYAHLTVHYNSQQAFSNTSLNSQFTTLNELLSSHLIYKVDNSFNLLTYSLFKFGKLPFQPAWANLFDNEAVDIRKLPPKTRRFKSKLSYNTDLENTQQQSSISGESSNQFKYWNEFDNGSENEDSNGFLIPINSNGDEGEFQLFNANTIDSFFKISSKISTSLSHYLPLIFDSIDEDNTQALLNSNTQDYGTSHDSDLESLYSNHREKKYQSDKFKLFLALTSSLLSLFLTSVSLGITFSLYSQQDIVVSTTVVVVLITSMLVSLFFATLSLVFLLNTNDLNKNVWQTSFIWITFVGVTGFVILGMVRIFEV</sequence>
<evidence type="ECO:0000313" key="9">
    <source>
        <dbReference type="EMBL" id="KAH3675468.1"/>
    </source>
</evidence>
<organism evidence="9 10">
    <name type="scientific">Wickerhamomyces mucosus</name>
    <dbReference type="NCBI Taxonomy" id="1378264"/>
    <lineage>
        <taxon>Eukaryota</taxon>
        <taxon>Fungi</taxon>
        <taxon>Dikarya</taxon>
        <taxon>Ascomycota</taxon>
        <taxon>Saccharomycotina</taxon>
        <taxon>Saccharomycetes</taxon>
        <taxon>Phaffomycetales</taxon>
        <taxon>Wickerhamomycetaceae</taxon>
        <taxon>Wickerhamomyces</taxon>
    </lineage>
</organism>
<accession>A0A9P8TDG9</accession>
<evidence type="ECO:0000256" key="1">
    <source>
        <dbReference type="ARBA" id="ARBA00004128"/>
    </source>
</evidence>
<evidence type="ECO:0000256" key="7">
    <source>
        <dbReference type="SAM" id="Phobius"/>
    </source>
</evidence>
<feature type="transmembrane region" description="Helical" evidence="7">
    <location>
        <begin position="756"/>
        <end position="779"/>
    </location>
</feature>
<dbReference type="InterPro" id="IPR051572">
    <property type="entry name" value="VTC_Complex_Subunit"/>
</dbReference>
<dbReference type="CDD" id="cd14474">
    <property type="entry name" value="SPX_YDR089W"/>
    <property type="match status" value="1"/>
</dbReference>
<reference evidence="9" key="1">
    <citation type="journal article" date="2021" name="Open Biol.">
        <title>Shared evolutionary footprints suggest mitochondrial oxidative damage underlies multiple complex I losses in fungi.</title>
        <authorList>
            <person name="Schikora-Tamarit M.A."/>
            <person name="Marcet-Houben M."/>
            <person name="Nosek J."/>
            <person name="Gabaldon T."/>
        </authorList>
    </citation>
    <scope>NUCLEOTIDE SEQUENCE</scope>
    <source>
        <strain evidence="9">CBS6341</strain>
    </source>
</reference>
<keyword evidence="10" id="KW-1185">Reference proteome</keyword>
<dbReference type="GO" id="GO:0000329">
    <property type="term" value="C:fungal-type vacuole membrane"/>
    <property type="evidence" value="ECO:0007669"/>
    <property type="project" value="TreeGrafter"/>
</dbReference>
<evidence type="ECO:0000313" key="10">
    <source>
        <dbReference type="Proteomes" id="UP000769528"/>
    </source>
</evidence>
<dbReference type="Proteomes" id="UP000769528">
    <property type="component" value="Unassembled WGS sequence"/>
</dbReference>
<dbReference type="InterPro" id="IPR004331">
    <property type="entry name" value="SPX_dom"/>
</dbReference>
<evidence type="ECO:0000256" key="6">
    <source>
        <dbReference type="SAM" id="MobiDB-lite"/>
    </source>
</evidence>
<comment type="caution">
    <text evidence="9">The sequence shown here is derived from an EMBL/GenBank/DDBJ whole genome shotgun (WGS) entry which is preliminary data.</text>
</comment>
<dbReference type="GO" id="GO:0016237">
    <property type="term" value="P:microautophagy"/>
    <property type="evidence" value="ECO:0007669"/>
    <property type="project" value="TreeGrafter"/>
</dbReference>
<dbReference type="GO" id="GO:0042144">
    <property type="term" value="P:vacuole fusion, non-autophagic"/>
    <property type="evidence" value="ECO:0007669"/>
    <property type="project" value="TreeGrafter"/>
</dbReference>
<protein>
    <recommendedName>
        <fullName evidence="8">SPX domain-containing protein</fullName>
    </recommendedName>
</protein>
<keyword evidence="4 7" id="KW-1133">Transmembrane helix</keyword>
<comment type="subcellular location">
    <subcellularLocation>
        <location evidence="1">Vacuole membrane</location>
        <topology evidence="1">Multi-pass membrane protein</topology>
    </subcellularLocation>
</comment>
<evidence type="ECO:0000256" key="4">
    <source>
        <dbReference type="ARBA" id="ARBA00022989"/>
    </source>
</evidence>
<feature type="domain" description="SPX" evidence="8">
    <location>
        <begin position="1"/>
        <end position="137"/>
    </location>
</feature>
<gene>
    <name evidence="9" type="ORF">WICMUC_002757</name>
</gene>
<feature type="transmembrane region" description="Helical" evidence="7">
    <location>
        <begin position="791"/>
        <end position="812"/>
    </location>
</feature>